<comment type="caution">
    <text evidence="1">The sequence shown here is derived from an EMBL/GenBank/DDBJ whole genome shotgun (WGS) entry which is preliminary data.</text>
</comment>
<gene>
    <name evidence="1" type="ORF">S01H1_43124</name>
</gene>
<dbReference type="EMBL" id="BARS01027452">
    <property type="protein sequence ID" value="GAG12033.1"/>
    <property type="molecule type" value="Genomic_DNA"/>
</dbReference>
<sequence length="51" mass="6061">MRKEKLMKKYKNKIRLVNVLLDALCELKKARLHHLQDKLEEFGHKCAEAAK</sequence>
<organism evidence="1">
    <name type="scientific">marine sediment metagenome</name>
    <dbReference type="NCBI Taxonomy" id="412755"/>
    <lineage>
        <taxon>unclassified sequences</taxon>
        <taxon>metagenomes</taxon>
        <taxon>ecological metagenomes</taxon>
    </lineage>
</organism>
<protein>
    <submittedName>
        <fullName evidence="1">Uncharacterized protein</fullName>
    </submittedName>
</protein>
<accession>X0VHU5</accession>
<proteinExistence type="predicted"/>
<name>X0VHU5_9ZZZZ</name>
<dbReference type="AlphaFoldDB" id="X0VHU5"/>
<feature type="non-terminal residue" evidence="1">
    <location>
        <position position="51"/>
    </location>
</feature>
<reference evidence="1" key="1">
    <citation type="journal article" date="2014" name="Front. Microbiol.">
        <title>High frequency of phylogenetically diverse reductive dehalogenase-homologous genes in deep subseafloor sedimentary metagenomes.</title>
        <authorList>
            <person name="Kawai M."/>
            <person name="Futagami T."/>
            <person name="Toyoda A."/>
            <person name="Takaki Y."/>
            <person name="Nishi S."/>
            <person name="Hori S."/>
            <person name="Arai W."/>
            <person name="Tsubouchi T."/>
            <person name="Morono Y."/>
            <person name="Uchiyama I."/>
            <person name="Ito T."/>
            <person name="Fujiyama A."/>
            <person name="Inagaki F."/>
            <person name="Takami H."/>
        </authorList>
    </citation>
    <scope>NUCLEOTIDE SEQUENCE</scope>
    <source>
        <strain evidence="1">Expedition CK06-06</strain>
    </source>
</reference>
<evidence type="ECO:0000313" key="1">
    <source>
        <dbReference type="EMBL" id="GAG12033.1"/>
    </source>
</evidence>